<dbReference type="OrthoDB" id="9451284at2759"/>
<proteinExistence type="predicted"/>
<keyword evidence="2 6" id="KW-0812">Transmembrane</keyword>
<dbReference type="InterPro" id="IPR051694">
    <property type="entry name" value="Immunoregulatory_rcpt-like"/>
</dbReference>
<accession>A0A8T3DCB4</accession>
<evidence type="ECO:0000256" key="5">
    <source>
        <dbReference type="SAM" id="MobiDB-lite"/>
    </source>
</evidence>
<evidence type="ECO:0000256" key="2">
    <source>
        <dbReference type="ARBA" id="ARBA00022692"/>
    </source>
</evidence>
<keyword evidence="4 6" id="KW-0472">Membrane</keyword>
<feature type="compositionally biased region" description="Polar residues" evidence="5">
    <location>
        <begin position="202"/>
        <end position="227"/>
    </location>
</feature>
<keyword evidence="3 6" id="KW-1133">Transmembrane helix</keyword>
<feature type="region of interest" description="Disordered" evidence="5">
    <location>
        <begin position="409"/>
        <end position="445"/>
    </location>
</feature>
<evidence type="ECO:0000313" key="8">
    <source>
        <dbReference type="Proteomes" id="UP000829720"/>
    </source>
</evidence>
<feature type="compositionally biased region" description="Polar residues" evidence="5">
    <location>
        <begin position="133"/>
        <end position="156"/>
    </location>
</feature>
<gene>
    <name evidence="7" type="ORF">AGOR_G00123380</name>
</gene>
<feature type="compositionally biased region" description="Pro residues" evidence="5">
    <location>
        <begin position="595"/>
        <end position="618"/>
    </location>
</feature>
<evidence type="ECO:0000256" key="1">
    <source>
        <dbReference type="ARBA" id="ARBA00004167"/>
    </source>
</evidence>
<feature type="compositionally biased region" description="Polar residues" evidence="5">
    <location>
        <begin position="167"/>
        <end position="177"/>
    </location>
</feature>
<dbReference type="GO" id="GO:0071944">
    <property type="term" value="C:cell periphery"/>
    <property type="evidence" value="ECO:0007669"/>
    <property type="project" value="UniProtKB-ARBA"/>
</dbReference>
<feature type="region of interest" description="Disordered" evidence="5">
    <location>
        <begin position="294"/>
        <end position="375"/>
    </location>
</feature>
<feature type="region of interest" description="Disordered" evidence="5">
    <location>
        <begin position="495"/>
        <end position="618"/>
    </location>
</feature>
<dbReference type="PANTHER" id="PTHR15549">
    <property type="entry name" value="PAIRED IMMUNOGLOBULIN-LIKE TYPE 2 RECEPTOR"/>
    <property type="match status" value="1"/>
</dbReference>
<sequence>MLTVLSRPCCVCKSKLEDSEMERGCYWLLFLLWVLPVAHTDSMTTAMVHSSRRPPTESLRSTASDGAKSVESSPAVFHQLLQTGHEQLITTVTIRGHNPTPSQKQTAANGGVTRTRAAISSLLWFTTRAKVISSDSAASSTRTKRSLSTFPGNMTTPLHGHRDNEGTPENMTGNPSSPAKMPTGSTELPIPHVHHGPFEKPTPQQLPQTSLGEANQMTLNPASPKQDQVTHPKTEDTPPSTSNQNAPRSQTPEPEMEDTKATMTPTTLTLTSASQTEAPTMHITTATKSITLETTPSSHAHPSTSMHSSLKTETPSAPFSPGPTHPASTVNVMTSTSLVTTAGSSTTMETQTIKPPINPDKKTNDGDNSSQKGGAGTVVASLVGTILIIMLLTIMYIMVRKRRRQQRQMMDPNWAGPTPFLDGNGAADQPHLMPSDYDGEGGRQRDSKRISLIGFLPRRLSHRLSLVKEADEQVLMENVTAGSTFGRVQEVKPEVGNGKLPEQDQAQNENPEPNEKPIQMKDGASVNVPNVPAEDGPLAPPSTPQEDNSLDPPPAAVETMPPPSQLNENQPAPPSPPLILQEVDLGPPISEMDFPSPPPSSEGVTAPPPAPPLPSASQ</sequence>
<evidence type="ECO:0000256" key="4">
    <source>
        <dbReference type="ARBA" id="ARBA00023136"/>
    </source>
</evidence>
<organism evidence="7 8">
    <name type="scientific">Albula goreensis</name>
    <dbReference type="NCBI Taxonomy" id="1534307"/>
    <lineage>
        <taxon>Eukaryota</taxon>
        <taxon>Metazoa</taxon>
        <taxon>Chordata</taxon>
        <taxon>Craniata</taxon>
        <taxon>Vertebrata</taxon>
        <taxon>Euteleostomi</taxon>
        <taxon>Actinopterygii</taxon>
        <taxon>Neopterygii</taxon>
        <taxon>Teleostei</taxon>
        <taxon>Albuliformes</taxon>
        <taxon>Albulidae</taxon>
        <taxon>Albula</taxon>
    </lineage>
</organism>
<reference evidence="7" key="1">
    <citation type="submission" date="2021-01" db="EMBL/GenBank/DDBJ databases">
        <authorList>
            <person name="Zahm M."/>
            <person name="Roques C."/>
            <person name="Cabau C."/>
            <person name="Klopp C."/>
            <person name="Donnadieu C."/>
            <person name="Jouanno E."/>
            <person name="Lampietro C."/>
            <person name="Louis A."/>
            <person name="Herpin A."/>
            <person name="Echchiki A."/>
            <person name="Berthelot C."/>
            <person name="Parey E."/>
            <person name="Roest-Crollius H."/>
            <person name="Braasch I."/>
            <person name="Postlethwait J."/>
            <person name="Bobe J."/>
            <person name="Montfort J."/>
            <person name="Bouchez O."/>
            <person name="Begum T."/>
            <person name="Mejri S."/>
            <person name="Adams A."/>
            <person name="Chen W.-J."/>
            <person name="Guiguen Y."/>
        </authorList>
    </citation>
    <scope>NUCLEOTIDE SEQUENCE</scope>
    <source>
        <tissue evidence="7">Blood</tissue>
    </source>
</reference>
<feature type="region of interest" description="Disordered" evidence="5">
    <location>
        <begin position="133"/>
        <end position="263"/>
    </location>
</feature>
<dbReference type="AlphaFoldDB" id="A0A8T3DCB4"/>
<evidence type="ECO:0000256" key="3">
    <source>
        <dbReference type="ARBA" id="ARBA00022989"/>
    </source>
</evidence>
<keyword evidence="8" id="KW-1185">Reference proteome</keyword>
<name>A0A8T3DCB4_9TELE</name>
<feature type="compositionally biased region" description="Low complexity" evidence="5">
    <location>
        <begin position="294"/>
        <end position="309"/>
    </location>
</feature>
<dbReference type="EMBL" id="JAERUA010000011">
    <property type="protein sequence ID" value="KAI1893404.1"/>
    <property type="molecule type" value="Genomic_DNA"/>
</dbReference>
<feature type="region of interest" description="Disordered" evidence="5">
    <location>
        <begin position="46"/>
        <end position="68"/>
    </location>
</feature>
<protein>
    <submittedName>
        <fullName evidence="7">Uncharacterized protein</fullName>
    </submittedName>
</protein>
<dbReference type="Proteomes" id="UP000829720">
    <property type="component" value="Unassembled WGS sequence"/>
</dbReference>
<comment type="caution">
    <text evidence="7">The sequence shown here is derived from an EMBL/GenBank/DDBJ whole genome shotgun (WGS) entry which is preliminary data.</text>
</comment>
<feature type="compositionally biased region" description="Polar residues" evidence="5">
    <location>
        <begin position="237"/>
        <end position="252"/>
    </location>
</feature>
<feature type="compositionally biased region" description="Polar residues" evidence="5">
    <location>
        <begin position="326"/>
        <end position="353"/>
    </location>
</feature>
<evidence type="ECO:0000313" key="7">
    <source>
        <dbReference type="EMBL" id="KAI1893404.1"/>
    </source>
</evidence>
<feature type="compositionally biased region" description="Pro residues" evidence="5">
    <location>
        <begin position="551"/>
        <end position="564"/>
    </location>
</feature>
<evidence type="ECO:0000256" key="6">
    <source>
        <dbReference type="SAM" id="Phobius"/>
    </source>
</evidence>
<feature type="transmembrane region" description="Helical" evidence="6">
    <location>
        <begin position="378"/>
        <end position="399"/>
    </location>
</feature>
<dbReference type="GO" id="GO:0016020">
    <property type="term" value="C:membrane"/>
    <property type="evidence" value="ECO:0007669"/>
    <property type="project" value="UniProtKB-SubCell"/>
</dbReference>
<comment type="subcellular location">
    <subcellularLocation>
        <location evidence="1">Membrane</location>
        <topology evidence="1">Single-pass membrane protein</topology>
    </subcellularLocation>
</comment>